<dbReference type="AlphaFoldDB" id="A0A8G2FBR1"/>
<dbReference type="Proteomes" id="UP000184001">
    <property type="component" value="Unassembled WGS sequence"/>
</dbReference>
<evidence type="ECO:0000313" key="5">
    <source>
        <dbReference type="Proteomes" id="UP000184001"/>
    </source>
</evidence>
<protein>
    <submittedName>
        <fullName evidence="4">DNA-nicking endonuclease, Smr domain</fullName>
    </submittedName>
    <submittedName>
        <fullName evidence="3">Smr/MutS family protein</fullName>
    </submittedName>
</protein>
<organism evidence="4 5">
    <name type="scientific">Halodesulfovibrio aestuarii</name>
    <dbReference type="NCBI Taxonomy" id="126333"/>
    <lineage>
        <taxon>Bacteria</taxon>
        <taxon>Pseudomonadati</taxon>
        <taxon>Thermodesulfobacteriota</taxon>
        <taxon>Desulfovibrionia</taxon>
        <taxon>Desulfovibrionales</taxon>
        <taxon>Desulfovibrionaceae</taxon>
        <taxon>Halodesulfovibrio</taxon>
    </lineage>
</organism>
<dbReference type="EMBL" id="JBFSOO010000007">
    <property type="protein sequence ID" value="MEZ6853919.1"/>
    <property type="molecule type" value="Genomic_DNA"/>
</dbReference>
<keyword evidence="6" id="KW-1185">Reference proteome</keyword>
<dbReference type="Pfam" id="PF01713">
    <property type="entry name" value="Smr"/>
    <property type="match status" value="1"/>
</dbReference>
<dbReference type="PANTHER" id="PTHR35562">
    <property type="entry name" value="DNA ENDONUCLEASE SMRA-RELATED"/>
    <property type="match status" value="1"/>
</dbReference>
<dbReference type="GO" id="GO:0004519">
    <property type="term" value="F:endonuclease activity"/>
    <property type="evidence" value="ECO:0007669"/>
    <property type="project" value="UniProtKB-KW"/>
</dbReference>
<feature type="domain" description="Smr" evidence="2">
    <location>
        <begin position="203"/>
        <end position="287"/>
    </location>
</feature>
<sequence>MDNNPFKNLNKKSFPDADAPKRKQAKHKKTMAQDEELFSVPSDDDDLFSQAMSSVSSLSGGQGKVKKRTHSSDVTMRMGEVKGFANVSKKKDKKLAAKERSKKAVGSAKTKVEIPEEEAFAAAMMGVHELNSRGRDVVPDVKVDAKKSSAAEDPVKALQELLEGEVEFMLEYTDEYIQGHVQGLDPMVLGKLRAGQYSPEGHLDMHGMVAQEAHEALVHFLRAAYNKGKRTVLLIPGRGKNSPEGYAVLRERIQEWLTREPFKRVVLAFCTAQNKDGGAGALYVLLRKYKKSRGKIQWKRNDVTIDY</sequence>
<reference evidence="4 5" key="1">
    <citation type="submission" date="2016-11" db="EMBL/GenBank/DDBJ databases">
        <authorList>
            <person name="Varghese N."/>
            <person name="Submissions S."/>
        </authorList>
    </citation>
    <scope>NUCLEOTIDE SEQUENCE [LARGE SCALE GENOMIC DNA]</scope>
    <source>
        <strain evidence="4 5">DSM 17919</strain>
    </source>
</reference>
<feature type="compositionally biased region" description="Polar residues" evidence="1">
    <location>
        <begin position="50"/>
        <end position="59"/>
    </location>
</feature>
<dbReference type="PANTHER" id="PTHR35562:SF2">
    <property type="entry name" value="DNA ENDONUCLEASE SMRA-RELATED"/>
    <property type="match status" value="1"/>
</dbReference>
<keyword evidence="4" id="KW-0255">Endonuclease</keyword>
<dbReference type="InterPro" id="IPR036063">
    <property type="entry name" value="Smr_dom_sf"/>
</dbReference>
<evidence type="ECO:0000256" key="1">
    <source>
        <dbReference type="SAM" id="MobiDB-lite"/>
    </source>
</evidence>
<dbReference type="RefSeq" id="WP_019999794.1">
    <property type="nucleotide sequence ID" value="NZ_CP192217.1"/>
</dbReference>
<evidence type="ECO:0000259" key="2">
    <source>
        <dbReference type="PROSITE" id="PS50828"/>
    </source>
</evidence>
<dbReference type="Gene3D" id="3.30.1370.110">
    <property type="match status" value="1"/>
</dbReference>
<evidence type="ECO:0000313" key="3">
    <source>
        <dbReference type="EMBL" id="MEZ6853919.1"/>
    </source>
</evidence>
<accession>A0A8G2FBR1</accession>
<evidence type="ECO:0000313" key="6">
    <source>
        <dbReference type="Proteomes" id="UP001568358"/>
    </source>
</evidence>
<feature type="compositionally biased region" description="Acidic residues" evidence="1">
    <location>
        <begin position="33"/>
        <end position="47"/>
    </location>
</feature>
<dbReference type="PROSITE" id="PS50828">
    <property type="entry name" value="SMR"/>
    <property type="match status" value="1"/>
</dbReference>
<dbReference type="SUPFAM" id="SSF160443">
    <property type="entry name" value="SMR domain-like"/>
    <property type="match status" value="1"/>
</dbReference>
<feature type="region of interest" description="Disordered" evidence="1">
    <location>
        <begin position="1"/>
        <end position="77"/>
    </location>
</feature>
<dbReference type="SMART" id="SM00463">
    <property type="entry name" value="SMR"/>
    <property type="match status" value="1"/>
</dbReference>
<dbReference type="Proteomes" id="UP001568358">
    <property type="component" value="Unassembled WGS sequence"/>
</dbReference>
<reference evidence="3 6" key="2">
    <citation type="submission" date="2024-07" db="EMBL/GenBank/DDBJ databases">
        <title>Active virus-host system and metabolic interactions in a Lokiarchaeon culture.</title>
        <authorList>
            <person name="Ponce Toledo R.I."/>
            <person name="Rodrigues Oliveira T."/>
            <person name="Schleper C."/>
        </authorList>
    </citation>
    <scope>NUCLEOTIDE SEQUENCE [LARGE SCALE GENOMIC DNA]</scope>
    <source>
        <strain evidence="3 6">B35</strain>
    </source>
</reference>
<dbReference type="EMBL" id="FQZR01000006">
    <property type="protein sequence ID" value="SHJ48626.1"/>
    <property type="molecule type" value="Genomic_DNA"/>
</dbReference>
<evidence type="ECO:0000313" key="4">
    <source>
        <dbReference type="EMBL" id="SHJ48626.1"/>
    </source>
</evidence>
<dbReference type="InterPro" id="IPR002625">
    <property type="entry name" value="Smr_dom"/>
</dbReference>
<name>A0A8G2FBR1_9BACT</name>
<comment type="caution">
    <text evidence="4">The sequence shown here is derived from an EMBL/GenBank/DDBJ whole genome shotgun (WGS) entry which is preliminary data.</text>
</comment>
<keyword evidence="4" id="KW-0540">Nuclease</keyword>
<gene>
    <name evidence="3" type="ORF">AB2Z07_10325</name>
    <name evidence="4" type="ORF">SAMN05660830_02558</name>
</gene>
<proteinExistence type="predicted"/>
<keyword evidence="4" id="KW-0378">Hydrolase</keyword>